<comment type="caution">
    <text evidence="2">The sequence shown here is derived from an EMBL/GenBank/DDBJ whole genome shotgun (WGS) entry which is preliminary data.</text>
</comment>
<name>A0A8H4QN73_9AGAR</name>
<reference evidence="2 3" key="1">
    <citation type="submission" date="2019-12" db="EMBL/GenBank/DDBJ databases">
        <authorList>
            <person name="Floudas D."/>
            <person name="Bentzer J."/>
            <person name="Ahren D."/>
            <person name="Johansson T."/>
            <person name="Persson P."/>
            <person name="Tunlid A."/>
        </authorList>
    </citation>
    <scope>NUCLEOTIDE SEQUENCE [LARGE SCALE GENOMIC DNA]</scope>
    <source>
        <strain evidence="2 3">CBS 102.39</strain>
    </source>
</reference>
<feature type="compositionally biased region" description="Pro residues" evidence="1">
    <location>
        <begin position="65"/>
        <end position="87"/>
    </location>
</feature>
<gene>
    <name evidence="2" type="ORF">D9613_008171</name>
</gene>
<organism evidence="2 3">
    <name type="scientific">Agrocybe pediades</name>
    <dbReference type="NCBI Taxonomy" id="84607"/>
    <lineage>
        <taxon>Eukaryota</taxon>
        <taxon>Fungi</taxon>
        <taxon>Dikarya</taxon>
        <taxon>Basidiomycota</taxon>
        <taxon>Agaricomycotina</taxon>
        <taxon>Agaricomycetes</taxon>
        <taxon>Agaricomycetidae</taxon>
        <taxon>Agaricales</taxon>
        <taxon>Agaricineae</taxon>
        <taxon>Strophariaceae</taxon>
        <taxon>Agrocybe</taxon>
    </lineage>
</organism>
<feature type="compositionally biased region" description="Pro residues" evidence="1">
    <location>
        <begin position="96"/>
        <end position="108"/>
    </location>
</feature>
<feature type="region of interest" description="Disordered" evidence="1">
    <location>
        <begin position="20"/>
        <end position="167"/>
    </location>
</feature>
<dbReference type="EMBL" id="JAACJL010000045">
    <property type="protein sequence ID" value="KAF4613908.1"/>
    <property type="molecule type" value="Genomic_DNA"/>
</dbReference>
<dbReference type="Proteomes" id="UP000521872">
    <property type="component" value="Unassembled WGS sequence"/>
</dbReference>
<proteinExistence type="predicted"/>
<evidence type="ECO:0000256" key="1">
    <source>
        <dbReference type="SAM" id="MobiDB-lite"/>
    </source>
</evidence>
<sequence length="167" mass="18066">MVYITLPIIYSEAHARRVERRALGSDTSGPDPEHAISGKFNRPSSLLYHHHGSLNTAIPNHHRPPSPPPPPLSSPPPPPLTQPPPCPYQLHLHGAPPTPSPPSPQPPPCRHHHCPPNHHAARSPPASTGPANHCPRHAIQLVGIKRRGSPNRRRRGEESRTEGGGNG</sequence>
<evidence type="ECO:0000313" key="3">
    <source>
        <dbReference type="Proteomes" id="UP000521872"/>
    </source>
</evidence>
<evidence type="ECO:0000313" key="2">
    <source>
        <dbReference type="EMBL" id="KAF4613908.1"/>
    </source>
</evidence>
<dbReference type="AlphaFoldDB" id="A0A8H4QN73"/>
<feature type="compositionally biased region" description="Basic residues" evidence="1">
    <location>
        <begin position="144"/>
        <end position="154"/>
    </location>
</feature>
<accession>A0A8H4QN73</accession>
<feature type="compositionally biased region" description="Basic residues" evidence="1">
    <location>
        <begin position="109"/>
        <end position="121"/>
    </location>
</feature>
<keyword evidence="3" id="KW-1185">Reference proteome</keyword>
<protein>
    <submittedName>
        <fullName evidence="2">Uncharacterized protein</fullName>
    </submittedName>
</protein>